<dbReference type="GO" id="GO:0032993">
    <property type="term" value="C:protein-DNA complex"/>
    <property type="evidence" value="ECO:0007669"/>
    <property type="project" value="TreeGrafter"/>
</dbReference>
<evidence type="ECO:0000256" key="3">
    <source>
        <dbReference type="ARBA" id="ARBA00023125"/>
    </source>
</evidence>
<dbReference type="OrthoDB" id="9803564at2"/>
<dbReference type="SMART" id="SM00448">
    <property type="entry name" value="REC"/>
    <property type="match status" value="1"/>
</dbReference>
<feature type="modified residue" description="4-aspartylphosphate" evidence="6">
    <location>
        <position position="52"/>
    </location>
</feature>
<dbReference type="GO" id="GO:0005829">
    <property type="term" value="C:cytosol"/>
    <property type="evidence" value="ECO:0007669"/>
    <property type="project" value="TreeGrafter"/>
</dbReference>
<sequence>MSTILMVEDDFSLGMGIKFALEKENYRVIHAKSKKEAEAEILKNSFDLALLDITLPDGNGYELFTNIQKVQDIPVIFLTALDEEVNIVTGLDMGADDYITKPFKLRELISRINAVLRRTSVREKKNTLTSGDMVLYPDKMKIYKNAVEIDVTKTEYKVLNYFMKNGQQILSKEQLLEHLWDIEGNYIDQNTLAVYMRRIREKIEDNPSRPDYIQTVRGVGYIWNKKVL</sequence>
<dbReference type="GO" id="GO:0000976">
    <property type="term" value="F:transcription cis-regulatory region binding"/>
    <property type="evidence" value="ECO:0007669"/>
    <property type="project" value="TreeGrafter"/>
</dbReference>
<evidence type="ECO:0000256" key="2">
    <source>
        <dbReference type="ARBA" id="ARBA00023015"/>
    </source>
</evidence>
<feature type="domain" description="Response regulatory" evidence="8">
    <location>
        <begin position="3"/>
        <end position="116"/>
    </location>
</feature>
<keyword evidence="6" id="KW-0597">Phosphoprotein</keyword>
<dbReference type="EMBL" id="CP058561">
    <property type="protein sequence ID" value="QUH29598.1"/>
    <property type="molecule type" value="Genomic_DNA"/>
</dbReference>
<dbReference type="SUPFAM" id="SSF52172">
    <property type="entry name" value="CheY-like"/>
    <property type="match status" value="1"/>
</dbReference>
<dbReference type="PROSITE" id="PS50110">
    <property type="entry name" value="RESPONSE_REGULATORY"/>
    <property type="match status" value="1"/>
</dbReference>
<dbReference type="PROSITE" id="PS51755">
    <property type="entry name" value="OMPR_PHOB"/>
    <property type="match status" value="1"/>
</dbReference>
<feature type="domain" description="OmpR/PhoB-type" evidence="9">
    <location>
        <begin position="125"/>
        <end position="225"/>
    </location>
</feature>
<dbReference type="AlphaFoldDB" id="A0A8J8MB07"/>
<keyword evidence="4" id="KW-0804">Transcription</keyword>
<organism evidence="10 11">
    <name type="scientific">Vallitalea guaymasensis</name>
    <dbReference type="NCBI Taxonomy" id="1185412"/>
    <lineage>
        <taxon>Bacteria</taxon>
        <taxon>Bacillati</taxon>
        <taxon>Bacillota</taxon>
        <taxon>Clostridia</taxon>
        <taxon>Lachnospirales</taxon>
        <taxon>Vallitaleaceae</taxon>
        <taxon>Vallitalea</taxon>
    </lineage>
</organism>
<comment type="function">
    <text evidence="5">May play the central regulatory role in sporulation. It may be an element of the effector pathway responsible for the activation of sporulation genes in response to nutritional stress. Spo0A may act in concert with spo0H (a sigma factor) to control the expression of some genes that are critical to the sporulation process.</text>
</comment>
<keyword evidence="2" id="KW-0805">Transcription regulation</keyword>
<dbReference type="InterPro" id="IPR001789">
    <property type="entry name" value="Sig_transdc_resp-reg_receiver"/>
</dbReference>
<accession>A0A8J8MB07</accession>
<dbReference type="Pfam" id="PF00486">
    <property type="entry name" value="Trans_reg_C"/>
    <property type="match status" value="1"/>
</dbReference>
<protein>
    <recommendedName>
        <fullName evidence="1">Stage 0 sporulation protein A homolog</fullName>
    </recommendedName>
</protein>
<dbReference type="InterPro" id="IPR039420">
    <property type="entry name" value="WalR-like"/>
</dbReference>
<evidence type="ECO:0000256" key="1">
    <source>
        <dbReference type="ARBA" id="ARBA00018672"/>
    </source>
</evidence>
<evidence type="ECO:0000259" key="9">
    <source>
        <dbReference type="PROSITE" id="PS51755"/>
    </source>
</evidence>
<dbReference type="InterPro" id="IPR011006">
    <property type="entry name" value="CheY-like_superfamily"/>
</dbReference>
<dbReference type="RefSeq" id="WP_113673197.1">
    <property type="nucleotide sequence ID" value="NZ_CP058561.1"/>
</dbReference>
<gene>
    <name evidence="10" type="ORF">HYG85_12055</name>
</gene>
<evidence type="ECO:0000256" key="4">
    <source>
        <dbReference type="ARBA" id="ARBA00023163"/>
    </source>
</evidence>
<keyword evidence="11" id="KW-1185">Reference proteome</keyword>
<dbReference type="KEGG" id="vgu:HYG85_12055"/>
<reference evidence="10 11" key="1">
    <citation type="submission" date="2020-07" db="EMBL/GenBank/DDBJ databases">
        <title>Vallitalea guaymasensis genome.</title>
        <authorList>
            <person name="Postec A."/>
        </authorList>
    </citation>
    <scope>NUCLEOTIDE SEQUENCE [LARGE SCALE GENOMIC DNA]</scope>
    <source>
        <strain evidence="10 11">Ra1766G1</strain>
    </source>
</reference>
<dbReference type="InterPro" id="IPR036388">
    <property type="entry name" value="WH-like_DNA-bd_sf"/>
</dbReference>
<dbReference type="GO" id="GO:0000156">
    <property type="term" value="F:phosphorelay response regulator activity"/>
    <property type="evidence" value="ECO:0007669"/>
    <property type="project" value="TreeGrafter"/>
</dbReference>
<dbReference type="InterPro" id="IPR001867">
    <property type="entry name" value="OmpR/PhoB-type_DNA-bd"/>
</dbReference>
<evidence type="ECO:0000259" key="8">
    <source>
        <dbReference type="PROSITE" id="PS50110"/>
    </source>
</evidence>
<keyword evidence="3 7" id="KW-0238">DNA-binding</keyword>
<dbReference type="SMART" id="SM00862">
    <property type="entry name" value="Trans_reg_C"/>
    <property type="match status" value="1"/>
</dbReference>
<evidence type="ECO:0000256" key="7">
    <source>
        <dbReference type="PROSITE-ProRule" id="PRU01091"/>
    </source>
</evidence>
<dbReference type="CDD" id="cd00383">
    <property type="entry name" value="trans_reg_C"/>
    <property type="match status" value="1"/>
</dbReference>
<proteinExistence type="predicted"/>
<dbReference type="Gene3D" id="3.40.50.2300">
    <property type="match status" value="1"/>
</dbReference>
<evidence type="ECO:0000256" key="5">
    <source>
        <dbReference type="ARBA" id="ARBA00024867"/>
    </source>
</evidence>
<dbReference type="PANTHER" id="PTHR48111">
    <property type="entry name" value="REGULATOR OF RPOS"/>
    <property type="match status" value="1"/>
</dbReference>
<evidence type="ECO:0000313" key="10">
    <source>
        <dbReference type="EMBL" id="QUH29598.1"/>
    </source>
</evidence>
<evidence type="ECO:0000313" key="11">
    <source>
        <dbReference type="Proteomes" id="UP000677305"/>
    </source>
</evidence>
<dbReference type="GO" id="GO:0006355">
    <property type="term" value="P:regulation of DNA-templated transcription"/>
    <property type="evidence" value="ECO:0007669"/>
    <property type="project" value="InterPro"/>
</dbReference>
<evidence type="ECO:0000256" key="6">
    <source>
        <dbReference type="PROSITE-ProRule" id="PRU00169"/>
    </source>
</evidence>
<dbReference type="Proteomes" id="UP000677305">
    <property type="component" value="Chromosome"/>
</dbReference>
<dbReference type="PANTHER" id="PTHR48111:SF73">
    <property type="entry name" value="ALKALINE PHOSPHATASE SYNTHESIS TRANSCRIPTIONAL REGULATORY PROTEIN PHOP"/>
    <property type="match status" value="1"/>
</dbReference>
<dbReference type="Gene3D" id="6.10.250.690">
    <property type="match status" value="1"/>
</dbReference>
<dbReference type="Pfam" id="PF00072">
    <property type="entry name" value="Response_reg"/>
    <property type="match status" value="1"/>
</dbReference>
<feature type="DNA-binding region" description="OmpR/PhoB-type" evidence="7">
    <location>
        <begin position="125"/>
        <end position="225"/>
    </location>
</feature>
<dbReference type="Gene3D" id="1.10.10.10">
    <property type="entry name" value="Winged helix-like DNA-binding domain superfamily/Winged helix DNA-binding domain"/>
    <property type="match status" value="1"/>
</dbReference>
<name>A0A8J8MB07_9FIRM</name>